<dbReference type="RefSeq" id="WP_044458658.1">
    <property type="nucleotide sequence ID" value="NZ_CP010898.2"/>
</dbReference>
<keyword evidence="5" id="KW-1185">Reference proteome</keyword>
<geneLocation type="plasmid" evidence="4 5">
    <name>pPV15</name>
</geneLocation>
<dbReference type="Pfam" id="PF02769">
    <property type="entry name" value="AIRS_C"/>
    <property type="match status" value="1"/>
</dbReference>
<dbReference type="SUPFAM" id="SSF56042">
    <property type="entry name" value="PurM C-terminal domain-like"/>
    <property type="match status" value="1"/>
</dbReference>
<evidence type="ECO:0000313" key="5">
    <source>
        <dbReference type="Proteomes" id="UP000035085"/>
    </source>
</evidence>
<dbReference type="PANTHER" id="PTHR30303:SF0">
    <property type="entry name" value="CARBAMOYL DEHYDRATASE HYPE"/>
    <property type="match status" value="1"/>
</dbReference>
<dbReference type="InterPro" id="IPR010918">
    <property type="entry name" value="PurM-like_C_dom"/>
</dbReference>
<dbReference type="PIRSF" id="PIRSF005644">
    <property type="entry name" value="Hdrgns_mtr_HypE"/>
    <property type="match status" value="1"/>
</dbReference>
<dbReference type="CDD" id="cd02197">
    <property type="entry name" value="HypE"/>
    <property type="match status" value="1"/>
</dbReference>
<evidence type="ECO:0000259" key="2">
    <source>
        <dbReference type="Pfam" id="PF00586"/>
    </source>
</evidence>
<dbReference type="InterPro" id="IPR011854">
    <property type="entry name" value="HypE"/>
</dbReference>
<dbReference type="InterPro" id="IPR036676">
    <property type="entry name" value="PurM-like_C_sf"/>
</dbReference>
<dbReference type="PANTHER" id="PTHR30303">
    <property type="entry name" value="HYDROGENASE ISOENZYMES FORMATION PROTEIN HYPE"/>
    <property type="match status" value="1"/>
</dbReference>
<dbReference type="Pfam" id="PF00586">
    <property type="entry name" value="AIRS"/>
    <property type="match status" value="1"/>
</dbReference>
<sequence length="351" mass="36484">MSGSSPSVCADAGAHAEPAVIELAHGSGGRLTHALIDEIFRPAFGAAPEDLTHDGATLALEAGSERLAFTTDSYVVRPLFFPGGDIGSLSIHGTVNDLAMCGAEPRYLSVGLVIEEGLRIDVLRSVIASMRAAASASAVRIVTGDTKVVERGKGDGLYVNTTGVGVVRARSPIGPQQVQPGDAVILSGDVGRHGMAILALREGIRFETEIVSDCAPLAAQALGMIDADIEIHCLRDLTRGGLATNLIEIAEIAGATIALDEGAIPISDVVRGACEILGLDPLYVANEGRFAAIVPTEHASAALAHLRRFDSQAAIIGHVDRGAGHARVLLRTLGGTRELDMLNGEQFPRIC</sequence>
<dbReference type="Gene3D" id="3.30.1330.10">
    <property type="entry name" value="PurM-like, N-terminal domain"/>
    <property type="match status" value="1"/>
</dbReference>
<dbReference type="InterPro" id="IPR036921">
    <property type="entry name" value="PurM-like_N_sf"/>
</dbReference>
<proteinExistence type="inferred from homology"/>
<comment type="similarity">
    <text evidence="1">Belongs to the HypE family.</text>
</comment>
<reference evidence="5" key="1">
    <citation type="submission" date="2015-02" db="EMBL/GenBank/DDBJ databases">
        <title>Complete Genome Sequencing of Pandoraea vervacti NS15 sp. nov.</title>
        <authorList>
            <person name="Chan K.-G."/>
        </authorList>
    </citation>
    <scope>NUCLEOTIDE SEQUENCE [LARGE SCALE GENOMIC DNA]</scope>
    <source>
        <strain evidence="5">NS15</strain>
        <plasmid evidence="5">pPV15</plasmid>
    </source>
</reference>
<evidence type="ECO:0000256" key="1">
    <source>
        <dbReference type="ARBA" id="ARBA00006243"/>
    </source>
</evidence>
<organism evidence="4 5">
    <name type="scientific">Pandoraea vervacti</name>
    <dbReference type="NCBI Taxonomy" id="656178"/>
    <lineage>
        <taxon>Bacteria</taxon>
        <taxon>Pseudomonadati</taxon>
        <taxon>Pseudomonadota</taxon>
        <taxon>Betaproteobacteria</taxon>
        <taxon>Burkholderiales</taxon>
        <taxon>Burkholderiaceae</taxon>
        <taxon>Pandoraea</taxon>
    </lineage>
</organism>
<accession>A0ABM5T5F3</accession>
<dbReference type="EMBL" id="CP010898">
    <property type="protein sequence ID" value="AJP60119.2"/>
    <property type="molecule type" value="Genomic_DNA"/>
</dbReference>
<protein>
    <submittedName>
        <fullName evidence="4">Hydrogenase expression/formation protein HypE</fullName>
    </submittedName>
</protein>
<feature type="domain" description="PurM-like N-terminal" evidence="2">
    <location>
        <begin position="54"/>
        <end position="167"/>
    </location>
</feature>
<gene>
    <name evidence="4" type="ORF">UC34_24665</name>
</gene>
<evidence type="ECO:0000313" key="4">
    <source>
        <dbReference type="EMBL" id="AJP60119.2"/>
    </source>
</evidence>
<dbReference type="Proteomes" id="UP000035085">
    <property type="component" value="Plasmid pPV15"/>
</dbReference>
<keyword evidence="4" id="KW-0614">Plasmid</keyword>
<feature type="domain" description="PurM-like C-terminal" evidence="3">
    <location>
        <begin position="179"/>
        <end position="324"/>
    </location>
</feature>
<dbReference type="Gene3D" id="3.90.650.10">
    <property type="entry name" value="PurM-like C-terminal domain"/>
    <property type="match status" value="1"/>
</dbReference>
<dbReference type="InterPro" id="IPR016188">
    <property type="entry name" value="PurM-like_N"/>
</dbReference>
<dbReference type="SUPFAM" id="SSF55326">
    <property type="entry name" value="PurM N-terminal domain-like"/>
    <property type="match status" value="1"/>
</dbReference>
<dbReference type="NCBIfam" id="TIGR02124">
    <property type="entry name" value="hypE"/>
    <property type="match status" value="1"/>
</dbReference>
<name>A0ABM5T5F3_9BURK</name>
<evidence type="ECO:0000259" key="3">
    <source>
        <dbReference type="Pfam" id="PF02769"/>
    </source>
</evidence>